<dbReference type="InterPro" id="IPR019734">
    <property type="entry name" value="TPR_rpt"/>
</dbReference>
<feature type="repeat" description="TPR" evidence="1">
    <location>
        <begin position="208"/>
        <end position="241"/>
    </location>
</feature>
<accession>A0ABX0I3D0</accession>
<evidence type="ECO:0000313" key="2">
    <source>
        <dbReference type="EMBL" id="NHM01241.1"/>
    </source>
</evidence>
<dbReference type="SUPFAM" id="SSF48452">
    <property type="entry name" value="TPR-like"/>
    <property type="match status" value="1"/>
</dbReference>
<dbReference type="RefSeq" id="WP_166076297.1">
    <property type="nucleotide sequence ID" value="NZ_JAAJBT010000002.1"/>
</dbReference>
<dbReference type="PROSITE" id="PS50005">
    <property type="entry name" value="TPR"/>
    <property type="match status" value="1"/>
</dbReference>
<comment type="caution">
    <text evidence="2">The sequence shown here is derived from an EMBL/GenBank/DDBJ whole genome shotgun (WGS) entry which is preliminary data.</text>
</comment>
<proteinExistence type="predicted"/>
<dbReference type="InterPro" id="IPR011990">
    <property type="entry name" value="TPR-like_helical_dom_sf"/>
</dbReference>
<protein>
    <recommendedName>
        <fullName evidence="4">Tetratricopeptide repeat protein</fullName>
    </recommendedName>
</protein>
<dbReference type="EMBL" id="JAAJBT010000002">
    <property type="protein sequence ID" value="NHM01241.1"/>
    <property type="molecule type" value="Genomic_DNA"/>
</dbReference>
<sequence length="359" mass="40917">MRKIVFGISLLVATTAFAQKEELKTLKKLYSKEKLTQEEFAKINETIQKLEAIAASDEDKIAAGYYKSLAPFAKMAASVDKPNILMLEKFLTPQSFSELVDGLKTTLDFEAKTGKIVFTNEINDKIATMKPFIKQKAFAFNNEKKYKEASDVFYNIYKIEPNDVSNLENAAITAMQGADYIAAEKYYREIKAVGFNGTGVGKFGSKESEVAKNIAALAFFNKNDEQAKKDFVEAIKLNPDDIQLQMDNAALYYRNNDVVTYQKLIEGILQKDPNNAQLQYNAGFLLLKDDEKIVEEINANLKNLKKYDELNNKRKEMFMKALPYFERAYQLDINNVDIKNALRLCYQELKMKDKAAMIK</sequence>
<dbReference type="Proteomes" id="UP000800984">
    <property type="component" value="Unassembled WGS sequence"/>
</dbReference>
<name>A0ABX0I3D0_9FLAO</name>
<evidence type="ECO:0008006" key="4">
    <source>
        <dbReference type="Google" id="ProtNLM"/>
    </source>
</evidence>
<keyword evidence="1" id="KW-0802">TPR repeat</keyword>
<reference evidence="2 3" key="1">
    <citation type="submission" date="2020-02" db="EMBL/GenBank/DDBJ databases">
        <authorList>
            <person name="Chen W.-M."/>
        </authorList>
    </citation>
    <scope>NUCLEOTIDE SEQUENCE [LARGE SCALE GENOMIC DNA]</scope>
    <source>
        <strain evidence="2 3">KDG-16</strain>
    </source>
</reference>
<dbReference type="Gene3D" id="1.25.40.10">
    <property type="entry name" value="Tetratricopeptide repeat domain"/>
    <property type="match status" value="1"/>
</dbReference>
<keyword evidence="3" id="KW-1185">Reference proteome</keyword>
<organism evidence="2 3">
    <name type="scientific">Flavobacterium difficile</name>
    <dbReference type="NCBI Taxonomy" id="2709659"/>
    <lineage>
        <taxon>Bacteria</taxon>
        <taxon>Pseudomonadati</taxon>
        <taxon>Bacteroidota</taxon>
        <taxon>Flavobacteriia</taxon>
        <taxon>Flavobacteriales</taxon>
        <taxon>Flavobacteriaceae</taxon>
        <taxon>Flavobacterium</taxon>
    </lineage>
</organism>
<gene>
    <name evidence="2" type="ORF">G4D72_03840</name>
</gene>
<evidence type="ECO:0000313" key="3">
    <source>
        <dbReference type="Proteomes" id="UP000800984"/>
    </source>
</evidence>
<evidence type="ECO:0000256" key="1">
    <source>
        <dbReference type="PROSITE-ProRule" id="PRU00339"/>
    </source>
</evidence>